<gene>
    <name evidence="8" type="ORF">C7M84_013202</name>
</gene>
<dbReference type="GO" id="GO:0008270">
    <property type="term" value="F:zinc ion binding"/>
    <property type="evidence" value="ECO:0007669"/>
    <property type="project" value="UniProtKB-KW"/>
</dbReference>
<keyword evidence="2 4" id="KW-0863">Zinc-finger</keyword>
<keyword evidence="5" id="KW-0175">Coiled coil</keyword>
<dbReference type="PANTHER" id="PTHR22791:SF6">
    <property type="entry name" value="RING-TYPE DOMAIN-CONTAINING PROTEIN"/>
    <property type="match status" value="1"/>
</dbReference>
<evidence type="ECO:0000313" key="9">
    <source>
        <dbReference type="Proteomes" id="UP000283509"/>
    </source>
</evidence>
<dbReference type="Pfam" id="PF00097">
    <property type="entry name" value="zf-C3HC4"/>
    <property type="match status" value="1"/>
</dbReference>
<dbReference type="PROSITE" id="PS00518">
    <property type="entry name" value="ZF_RING_1"/>
    <property type="match status" value="1"/>
</dbReference>
<feature type="domain" description="PPIase cyclophilin-type" evidence="6">
    <location>
        <begin position="356"/>
        <end position="511"/>
    </location>
</feature>
<dbReference type="PROSITE" id="PS50089">
    <property type="entry name" value="ZF_RING_2"/>
    <property type="match status" value="1"/>
</dbReference>
<dbReference type="Proteomes" id="UP000283509">
    <property type="component" value="Unassembled WGS sequence"/>
</dbReference>
<dbReference type="PROSITE" id="PS50072">
    <property type="entry name" value="CSA_PPIASE_2"/>
    <property type="match status" value="1"/>
</dbReference>
<dbReference type="GO" id="GO:0016567">
    <property type="term" value="P:protein ubiquitination"/>
    <property type="evidence" value="ECO:0007669"/>
    <property type="project" value="TreeGrafter"/>
</dbReference>
<evidence type="ECO:0000256" key="3">
    <source>
        <dbReference type="ARBA" id="ARBA00022833"/>
    </source>
</evidence>
<keyword evidence="3" id="KW-0862">Zinc</keyword>
<evidence type="ECO:0000259" key="7">
    <source>
        <dbReference type="PROSITE" id="PS50089"/>
    </source>
</evidence>
<dbReference type="InterPro" id="IPR051435">
    <property type="entry name" value="RING_finger_E3_ubiq-ligases"/>
</dbReference>
<dbReference type="CDD" id="cd16449">
    <property type="entry name" value="RING-HC"/>
    <property type="match status" value="1"/>
</dbReference>
<dbReference type="SUPFAM" id="SSF57850">
    <property type="entry name" value="RING/U-box"/>
    <property type="match status" value="1"/>
</dbReference>
<dbReference type="InterPro" id="IPR017907">
    <property type="entry name" value="Znf_RING_CS"/>
</dbReference>
<accession>A0A3R7Q4W2</accession>
<evidence type="ECO:0000256" key="1">
    <source>
        <dbReference type="ARBA" id="ARBA00022723"/>
    </source>
</evidence>
<reference evidence="8 9" key="1">
    <citation type="submission" date="2018-04" db="EMBL/GenBank/DDBJ databases">
        <authorList>
            <person name="Zhang X."/>
            <person name="Yuan J."/>
            <person name="Li F."/>
            <person name="Xiang J."/>
        </authorList>
    </citation>
    <scope>NUCLEOTIDE SEQUENCE [LARGE SCALE GENOMIC DNA]</scope>
    <source>
        <tissue evidence="8">Muscle</tissue>
    </source>
</reference>
<evidence type="ECO:0000313" key="8">
    <source>
        <dbReference type="EMBL" id="ROT68654.1"/>
    </source>
</evidence>
<dbReference type="OrthoDB" id="252722at2759"/>
<evidence type="ECO:0000259" key="6">
    <source>
        <dbReference type="PROSITE" id="PS50072"/>
    </source>
</evidence>
<dbReference type="GO" id="GO:0061630">
    <property type="term" value="F:ubiquitin protein ligase activity"/>
    <property type="evidence" value="ECO:0007669"/>
    <property type="project" value="TreeGrafter"/>
</dbReference>
<keyword evidence="1" id="KW-0479">Metal-binding</keyword>
<dbReference type="InterPro" id="IPR013083">
    <property type="entry name" value="Znf_RING/FYVE/PHD"/>
</dbReference>
<organism evidence="8 9">
    <name type="scientific">Penaeus vannamei</name>
    <name type="common">Whiteleg shrimp</name>
    <name type="synonym">Litopenaeus vannamei</name>
    <dbReference type="NCBI Taxonomy" id="6689"/>
    <lineage>
        <taxon>Eukaryota</taxon>
        <taxon>Metazoa</taxon>
        <taxon>Ecdysozoa</taxon>
        <taxon>Arthropoda</taxon>
        <taxon>Crustacea</taxon>
        <taxon>Multicrustacea</taxon>
        <taxon>Malacostraca</taxon>
        <taxon>Eumalacostraca</taxon>
        <taxon>Eucarida</taxon>
        <taxon>Decapoda</taxon>
        <taxon>Dendrobranchiata</taxon>
        <taxon>Penaeoidea</taxon>
        <taxon>Penaeidae</taxon>
        <taxon>Penaeus</taxon>
    </lineage>
</organism>
<proteinExistence type="predicted"/>
<dbReference type="PANTHER" id="PTHR22791">
    <property type="entry name" value="RING-TYPE DOMAIN-CONTAINING PROTEIN"/>
    <property type="match status" value="1"/>
</dbReference>
<feature type="coiled-coil region" evidence="5">
    <location>
        <begin position="119"/>
        <end position="163"/>
    </location>
</feature>
<dbReference type="GO" id="GO:0003755">
    <property type="term" value="F:peptidyl-prolyl cis-trans isomerase activity"/>
    <property type="evidence" value="ECO:0007669"/>
    <property type="project" value="InterPro"/>
</dbReference>
<dbReference type="STRING" id="6689.A0A3R7Q4W2"/>
<sequence>MECKVCFNDYDQADRRPRVLPCGHFFCSICVTSLLKEGTLKCPICCSQHTIPDIMQIPIAYDFEELLSSINLASPGKREVPEPQQDIGIDPTRLRLIQLAVSSATSDCTQMQTQLRTYNTTLDNLITEHEEQVKNLTDMIQRHMNAQELLKKEKSRLTDLQGQGEQQYHLLQEAAESLHTSDKMDTDRAISSAEQCHAVTLMWIKQCNDTLPDVNAIQQSAKLRYATKKTIEVMNQEVDAGVQDAGVTASNRLVSGTLHATVLEKVNNIIGIPVETVTIESLRGLSMPVRMLVEAGKLAAVLTKQGKSRHGRITVHDGAICLHHLQNECPKTTQHLHTLPFYDVVASTETLSSLVFLDLAWPGSSPGRVYIRIIRDTPMAKNFVLLCTGEHGPSYTNTHFFGVVCKGLPGERIVGGDYEYNDGNGGAAVIPGLSGSGDYNKHCSVGAVGGWVSDDSRAAQFTVTTKKSLFPYIDPRVFGKVEKGLEVAKAAAKYRNIKNVTVVDCGIVIPY</sequence>
<dbReference type="AlphaFoldDB" id="A0A3R7Q4W2"/>
<comment type="caution">
    <text evidence="8">The sequence shown here is derived from an EMBL/GenBank/DDBJ whole genome shotgun (WGS) entry which is preliminary data.</text>
</comment>
<dbReference type="SUPFAM" id="SSF50891">
    <property type="entry name" value="Cyclophilin-like"/>
    <property type="match status" value="1"/>
</dbReference>
<dbReference type="SMART" id="SM00184">
    <property type="entry name" value="RING"/>
    <property type="match status" value="1"/>
</dbReference>
<keyword evidence="9" id="KW-1185">Reference proteome</keyword>
<dbReference type="InterPro" id="IPR029000">
    <property type="entry name" value="Cyclophilin-like_dom_sf"/>
</dbReference>
<dbReference type="EMBL" id="QCYY01002649">
    <property type="protein sequence ID" value="ROT68654.1"/>
    <property type="molecule type" value="Genomic_DNA"/>
</dbReference>
<evidence type="ECO:0000256" key="2">
    <source>
        <dbReference type="ARBA" id="ARBA00022771"/>
    </source>
</evidence>
<protein>
    <submittedName>
        <fullName evidence="8">Putative Peptidyl-prolyl cis-trans isomerase B2</fullName>
    </submittedName>
</protein>
<feature type="domain" description="RING-type" evidence="7">
    <location>
        <begin position="3"/>
        <end position="45"/>
    </location>
</feature>
<dbReference type="Gene3D" id="3.30.40.10">
    <property type="entry name" value="Zinc/RING finger domain, C3HC4 (zinc finger)"/>
    <property type="match status" value="1"/>
</dbReference>
<dbReference type="Gene3D" id="2.40.100.10">
    <property type="entry name" value="Cyclophilin-like"/>
    <property type="match status" value="1"/>
</dbReference>
<dbReference type="InterPro" id="IPR001841">
    <property type="entry name" value="Znf_RING"/>
</dbReference>
<dbReference type="InterPro" id="IPR002130">
    <property type="entry name" value="Cyclophilin-type_PPIase_dom"/>
</dbReference>
<reference evidence="8 9" key="2">
    <citation type="submission" date="2019-01" db="EMBL/GenBank/DDBJ databases">
        <title>The decoding of complex shrimp genome reveals the adaptation for benthos swimmer, frequently molting mechanism and breeding impact on genome.</title>
        <authorList>
            <person name="Sun Y."/>
            <person name="Gao Y."/>
            <person name="Yu Y."/>
        </authorList>
    </citation>
    <scope>NUCLEOTIDE SEQUENCE [LARGE SCALE GENOMIC DNA]</scope>
    <source>
        <tissue evidence="8">Muscle</tissue>
    </source>
</reference>
<keyword evidence="8" id="KW-0413">Isomerase</keyword>
<name>A0A3R7Q4W2_PENVA</name>
<evidence type="ECO:0000256" key="5">
    <source>
        <dbReference type="SAM" id="Coils"/>
    </source>
</evidence>
<evidence type="ECO:0000256" key="4">
    <source>
        <dbReference type="PROSITE-ProRule" id="PRU00175"/>
    </source>
</evidence>
<dbReference type="Pfam" id="PF00160">
    <property type="entry name" value="Pro_isomerase"/>
    <property type="match status" value="1"/>
</dbReference>
<dbReference type="InterPro" id="IPR018957">
    <property type="entry name" value="Znf_C3HC4_RING-type"/>
</dbReference>